<dbReference type="OrthoDB" id="9808773at2"/>
<dbReference type="EC" id="2.1.1.-" evidence="6"/>
<dbReference type="PATRIC" id="fig|111780.3.peg.2409"/>
<accession>K9XTC5</accession>
<name>K9XTC5_STAC7</name>
<comment type="function">
    <text evidence="6">Specifically methylates the N7 position of a guanine in 16S rRNA.</text>
</comment>
<comment type="subcellular location">
    <subcellularLocation>
        <location evidence="6">Cytoplasm</location>
    </subcellularLocation>
</comment>
<dbReference type="STRING" id="111780.Sta7437_2313"/>
<evidence type="ECO:0000313" key="8">
    <source>
        <dbReference type="Proteomes" id="UP000010473"/>
    </source>
</evidence>
<protein>
    <recommendedName>
        <fullName evidence="6">Ribosomal RNA small subunit methyltransferase G</fullName>
        <ecNumber evidence="6">2.1.1.-</ecNumber>
    </recommendedName>
    <alternativeName>
        <fullName evidence="6">16S rRNA 7-methylguanosine methyltransferase</fullName>
        <shortName evidence="6">16S rRNA m7G methyltransferase</shortName>
    </alternativeName>
</protein>
<evidence type="ECO:0000256" key="4">
    <source>
        <dbReference type="ARBA" id="ARBA00022679"/>
    </source>
</evidence>
<dbReference type="InterPro" id="IPR029063">
    <property type="entry name" value="SAM-dependent_MTases_sf"/>
</dbReference>
<dbReference type="SUPFAM" id="SSF53335">
    <property type="entry name" value="S-adenosyl-L-methionine-dependent methyltransferases"/>
    <property type="match status" value="1"/>
</dbReference>
<evidence type="ECO:0000256" key="5">
    <source>
        <dbReference type="ARBA" id="ARBA00022691"/>
    </source>
</evidence>
<keyword evidence="4 6" id="KW-0808">Transferase</keyword>
<evidence type="ECO:0000256" key="1">
    <source>
        <dbReference type="ARBA" id="ARBA00022490"/>
    </source>
</evidence>
<dbReference type="Gene3D" id="3.40.50.150">
    <property type="entry name" value="Vaccinia Virus protein VP39"/>
    <property type="match status" value="1"/>
</dbReference>
<dbReference type="HAMAP" id="MF_00074">
    <property type="entry name" value="16SrRNA_methyltr_G"/>
    <property type="match status" value="1"/>
</dbReference>
<evidence type="ECO:0000256" key="3">
    <source>
        <dbReference type="ARBA" id="ARBA00022603"/>
    </source>
</evidence>
<organism evidence="7 8">
    <name type="scientific">Stanieria cyanosphaera (strain ATCC 29371 / PCC 7437)</name>
    <dbReference type="NCBI Taxonomy" id="111780"/>
    <lineage>
        <taxon>Bacteria</taxon>
        <taxon>Bacillati</taxon>
        <taxon>Cyanobacteriota</taxon>
        <taxon>Cyanophyceae</taxon>
        <taxon>Pleurocapsales</taxon>
        <taxon>Dermocarpellaceae</taxon>
        <taxon>Stanieria</taxon>
    </lineage>
</organism>
<evidence type="ECO:0000313" key="7">
    <source>
        <dbReference type="EMBL" id="AFZ35855.1"/>
    </source>
</evidence>
<feature type="binding site" evidence="6">
    <location>
        <position position="86"/>
    </location>
    <ligand>
        <name>S-adenosyl-L-methionine</name>
        <dbReference type="ChEBI" id="CHEBI:59789"/>
    </ligand>
</feature>
<dbReference type="Proteomes" id="UP000010473">
    <property type="component" value="Chromosome"/>
</dbReference>
<dbReference type="Pfam" id="PF02527">
    <property type="entry name" value="GidB"/>
    <property type="match status" value="1"/>
</dbReference>
<evidence type="ECO:0000256" key="2">
    <source>
        <dbReference type="ARBA" id="ARBA00022552"/>
    </source>
</evidence>
<gene>
    <name evidence="6" type="primary">rsmG</name>
    <name evidence="7" type="ordered locus">Sta7437_2313</name>
</gene>
<dbReference type="GO" id="GO:0070043">
    <property type="term" value="F:rRNA (guanine-N7-)-methyltransferase activity"/>
    <property type="evidence" value="ECO:0007669"/>
    <property type="project" value="UniProtKB-UniRule"/>
</dbReference>
<dbReference type="NCBIfam" id="TIGR00138">
    <property type="entry name" value="rsmG_gidB"/>
    <property type="match status" value="1"/>
</dbReference>
<dbReference type="GO" id="GO:0005829">
    <property type="term" value="C:cytosol"/>
    <property type="evidence" value="ECO:0007669"/>
    <property type="project" value="TreeGrafter"/>
</dbReference>
<evidence type="ECO:0000256" key="6">
    <source>
        <dbReference type="HAMAP-Rule" id="MF_00074"/>
    </source>
</evidence>
<dbReference type="HOGENOM" id="CLU_065341_0_2_3"/>
<dbReference type="RefSeq" id="WP_015193523.1">
    <property type="nucleotide sequence ID" value="NC_019748.1"/>
</dbReference>
<feature type="binding site" evidence="6">
    <location>
        <position position="156"/>
    </location>
    <ligand>
        <name>S-adenosyl-L-methionine</name>
        <dbReference type="ChEBI" id="CHEBI:59789"/>
    </ligand>
</feature>
<reference evidence="8" key="1">
    <citation type="journal article" date="2013" name="Proc. Natl. Acad. Sci. U.S.A.">
        <title>Improving the coverage of the cyanobacterial phylum using diversity-driven genome sequencing.</title>
        <authorList>
            <person name="Shih P.M."/>
            <person name="Wu D."/>
            <person name="Latifi A."/>
            <person name="Axen S.D."/>
            <person name="Fewer D.P."/>
            <person name="Talla E."/>
            <person name="Calteau A."/>
            <person name="Cai F."/>
            <person name="Tandeau de Marsac N."/>
            <person name="Rippka R."/>
            <person name="Herdman M."/>
            <person name="Sivonen K."/>
            <person name="Coursin T."/>
            <person name="Laurent T."/>
            <person name="Goodwin L."/>
            <person name="Nolan M."/>
            <person name="Davenport K.W."/>
            <person name="Han C.S."/>
            <person name="Rubin E.M."/>
            <person name="Eisen J.A."/>
            <person name="Woyke T."/>
            <person name="Gugger M."/>
            <person name="Kerfeld C.A."/>
        </authorList>
    </citation>
    <scope>NUCLEOTIDE SEQUENCE [LARGE SCALE GENOMIC DNA]</scope>
    <source>
        <strain evidence="8">ATCC 29371 / PCC 7437</strain>
    </source>
</reference>
<dbReference type="AlphaFoldDB" id="K9XTC5"/>
<dbReference type="EMBL" id="CP003653">
    <property type="protein sequence ID" value="AFZ35855.1"/>
    <property type="molecule type" value="Genomic_DNA"/>
</dbReference>
<feature type="binding site" evidence="6">
    <location>
        <begin position="109"/>
        <end position="111"/>
    </location>
    <ligand>
        <name>S-adenosyl-L-methionine</name>
        <dbReference type="ChEBI" id="CHEBI:59789"/>
    </ligand>
</feature>
<keyword evidence="5 6" id="KW-0949">S-adenosyl-L-methionine</keyword>
<keyword evidence="2 6" id="KW-0698">rRNA processing</keyword>
<keyword evidence="1 6" id="KW-0963">Cytoplasm</keyword>
<feature type="binding site" evidence="6">
    <location>
        <position position="91"/>
    </location>
    <ligand>
        <name>S-adenosyl-L-methionine</name>
        <dbReference type="ChEBI" id="CHEBI:59789"/>
    </ligand>
</feature>
<dbReference type="PIRSF" id="PIRSF003078">
    <property type="entry name" value="GidB"/>
    <property type="match status" value="1"/>
</dbReference>
<feature type="binding site" evidence="6">
    <location>
        <begin position="137"/>
        <end position="138"/>
    </location>
    <ligand>
        <name>S-adenosyl-L-methionine</name>
        <dbReference type="ChEBI" id="CHEBI:59789"/>
    </ligand>
</feature>
<dbReference type="KEGG" id="scs:Sta7437_2313"/>
<keyword evidence="3 6" id="KW-0489">Methyltransferase</keyword>
<dbReference type="FunFam" id="3.40.50.150:FF:000041">
    <property type="entry name" value="Ribosomal RNA small subunit methyltransferase G"/>
    <property type="match status" value="1"/>
</dbReference>
<dbReference type="InterPro" id="IPR003682">
    <property type="entry name" value="rRNA_ssu_MeTfrase_G"/>
</dbReference>
<sequence length="246" mass="27780">MREINQENLPEMSEIWQETLQWQPNHRQQQYFVQIYQEILQGNRKLNLTRITSPEEFWEKHLWDSLASLLDFPLDTQLKLNVIDIGTGGGFPGLPMAVVFPHWQVTLLDSTRKKIAFLSNLATKIGLTNVKTLVARAEVIGQQAQHRETYDLATIRAVGTASVCAEYALPLVKLGGLAILYRGHWQAQDTEALELVATELGSKIEAIAALTTPISHSIRHCIYLRKHSPTPKQYPRAVGVPNQQPL</sequence>
<proteinExistence type="inferred from homology"/>
<dbReference type="eggNOG" id="COG0357">
    <property type="taxonomic scope" value="Bacteria"/>
</dbReference>
<comment type="similarity">
    <text evidence="6">Belongs to the methyltransferase superfamily. RNA methyltransferase RsmG family.</text>
</comment>
<dbReference type="PANTHER" id="PTHR31760">
    <property type="entry name" value="S-ADENOSYL-L-METHIONINE-DEPENDENT METHYLTRANSFERASES SUPERFAMILY PROTEIN"/>
    <property type="match status" value="1"/>
</dbReference>
<dbReference type="PANTHER" id="PTHR31760:SF0">
    <property type="entry name" value="S-ADENOSYL-L-METHIONINE-DEPENDENT METHYLTRANSFERASES SUPERFAMILY PROTEIN"/>
    <property type="match status" value="1"/>
</dbReference>
<keyword evidence="8" id="KW-1185">Reference proteome</keyword>